<proteinExistence type="predicted"/>
<dbReference type="Proteomes" id="UP000834106">
    <property type="component" value="Chromosome 2"/>
</dbReference>
<sequence>MSLTDCPHILSTPSAAASTIESSSAATDSPSAVLESCNPPLLSISWFGNLLDTFLCCEAEFKAVLVMVVTRPISRRLRSINSSLTSLIALRNNGPPPTDSGHVVQSRRTTWRSVNRSGHAGLHYEHSFSICDVDFSGSNSMPRENWAGDPFLLSQGNWAPRENWRGVEEGEGEERDC</sequence>
<dbReference type="EMBL" id="OU503037">
    <property type="protein sequence ID" value="CAI9755472.1"/>
    <property type="molecule type" value="Genomic_DNA"/>
</dbReference>
<dbReference type="Pfam" id="PF05633">
    <property type="entry name" value="ROH1-like"/>
    <property type="match status" value="1"/>
</dbReference>
<protein>
    <submittedName>
        <fullName evidence="1">Uncharacterized protein</fullName>
    </submittedName>
</protein>
<evidence type="ECO:0000313" key="2">
    <source>
        <dbReference type="Proteomes" id="UP000834106"/>
    </source>
</evidence>
<gene>
    <name evidence="1" type="ORF">FPE_LOCUS2903</name>
</gene>
<evidence type="ECO:0000313" key="1">
    <source>
        <dbReference type="EMBL" id="CAI9755472.1"/>
    </source>
</evidence>
<dbReference type="InterPro" id="IPR008511">
    <property type="entry name" value="ROH1-like"/>
</dbReference>
<dbReference type="AlphaFoldDB" id="A0AAD2DI55"/>
<reference evidence="1" key="1">
    <citation type="submission" date="2023-05" db="EMBL/GenBank/DDBJ databases">
        <authorList>
            <person name="Huff M."/>
        </authorList>
    </citation>
    <scope>NUCLEOTIDE SEQUENCE</scope>
</reference>
<keyword evidence="2" id="KW-1185">Reference proteome</keyword>
<name>A0AAD2DI55_9LAMI</name>
<organism evidence="1 2">
    <name type="scientific">Fraxinus pennsylvanica</name>
    <dbReference type="NCBI Taxonomy" id="56036"/>
    <lineage>
        <taxon>Eukaryota</taxon>
        <taxon>Viridiplantae</taxon>
        <taxon>Streptophyta</taxon>
        <taxon>Embryophyta</taxon>
        <taxon>Tracheophyta</taxon>
        <taxon>Spermatophyta</taxon>
        <taxon>Magnoliopsida</taxon>
        <taxon>eudicotyledons</taxon>
        <taxon>Gunneridae</taxon>
        <taxon>Pentapetalae</taxon>
        <taxon>asterids</taxon>
        <taxon>lamiids</taxon>
        <taxon>Lamiales</taxon>
        <taxon>Oleaceae</taxon>
        <taxon>Oleeae</taxon>
        <taxon>Fraxinus</taxon>
    </lineage>
</organism>
<accession>A0AAD2DI55</accession>